<dbReference type="STRING" id="205917.A0A4Y9Y696"/>
<evidence type="ECO:0000313" key="2">
    <source>
        <dbReference type="Proteomes" id="UP000298327"/>
    </source>
</evidence>
<accession>A0A4Y9Y696</accession>
<keyword evidence="2" id="KW-1185">Reference proteome</keyword>
<dbReference type="AlphaFoldDB" id="A0A4Y9Y696"/>
<comment type="caution">
    <text evidence="1">The sequence shown here is derived from an EMBL/GenBank/DDBJ whole genome shotgun (WGS) entry which is preliminary data.</text>
</comment>
<sequence>MALASGTVLGHWVISWRTVGLEGLIPDSPAFVTIKGCSYLKIASTQKFFLMSLFRTLPPPTQAYLQPDDMYEANGFYPPPRMVHPPTEWDCSEALLGPGKDLQQSYPDPLHYPPTTTSCCGCVWSCPCQCHPRAASEPFLLDTFLQCLQWLASFPQPEVFPATVIPPPTPPMPVSSVDSPDLSACSVPAATAAASIEQLNGVPNAGREVPQTFHIAVGTSKRFGLQGLPDYIDFRRSNGNGKGVLLSDMQIKDFSDLAKADEVMLERHGCQIMLHVNWPGYKEWKKPLRTRVQRDKAYAAASRGAIAHRVALCMQQFIKDQENEQQPEQWAVGKGAIGLNDILLLRLVQITRGAWRAEFAVV</sequence>
<dbReference type="OrthoDB" id="3269405at2759"/>
<dbReference type="Proteomes" id="UP000298327">
    <property type="component" value="Unassembled WGS sequence"/>
</dbReference>
<protein>
    <submittedName>
        <fullName evidence="1">Uncharacterized protein</fullName>
    </submittedName>
</protein>
<organism evidence="1 2">
    <name type="scientific">Dentipellis fragilis</name>
    <dbReference type="NCBI Taxonomy" id="205917"/>
    <lineage>
        <taxon>Eukaryota</taxon>
        <taxon>Fungi</taxon>
        <taxon>Dikarya</taxon>
        <taxon>Basidiomycota</taxon>
        <taxon>Agaricomycotina</taxon>
        <taxon>Agaricomycetes</taxon>
        <taxon>Russulales</taxon>
        <taxon>Hericiaceae</taxon>
        <taxon>Dentipellis</taxon>
    </lineage>
</organism>
<evidence type="ECO:0000313" key="1">
    <source>
        <dbReference type="EMBL" id="TFY57855.1"/>
    </source>
</evidence>
<dbReference type="EMBL" id="SEOQ01000720">
    <property type="protein sequence ID" value="TFY57855.1"/>
    <property type="molecule type" value="Genomic_DNA"/>
</dbReference>
<gene>
    <name evidence="1" type="ORF">EVG20_g8378</name>
</gene>
<reference evidence="1 2" key="1">
    <citation type="submission" date="2019-02" db="EMBL/GenBank/DDBJ databases">
        <title>Genome sequencing of the rare red list fungi Dentipellis fragilis.</title>
        <authorList>
            <person name="Buettner E."/>
            <person name="Kellner H."/>
        </authorList>
    </citation>
    <scope>NUCLEOTIDE SEQUENCE [LARGE SCALE GENOMIC DNA]</scope>
    <source>
        <strain evidence="1 2">DSM 105465</strain>
    </source>
</reference>
<name>A0A4Y9Y696_9AGAM</name>
<proteinExistence type="predicted"/>